<keyword evidence="9 12" id="KW-1133">Transmembrane helix</keyword>
<name>A0ABT9WNY6_9BACI</name>
<dbReference type="PANTHER" id="PTHR30365:SF15">
    <property type="entry name" value="CYTOCHROME BD UBIQUINOL OXIDASE SUBUNIT 1"/>
    <property type="match status" value="1"/>
</dbReference>
<dbReference type="InterPro" id="IPR002585">
    <property type="entry name" value="Cyt-d_ubiquinol_oxidase_su_1"/>
</dbReference>
<comment type="subcellular location">
    <subcellularLocation>
        <location evidence="1">Cell membrane</location>
        <topology evidence="1">Multi-pass membrane protein</topology>
    </subcellularLocation>
</comment>
<keyword evidence="3 12" id="KW-0813">Transport</keyword>
<dbReference type="RefSeq" id="WP_307226350.1">
    <property type="nucleotide sequence ID" value="NZ_JAUSTT010000002.1"/>
</dbReference>
<evidence type="ECO:0000256" key="13">
    <source>
        <dbReference type="SAM" id="MobiDB-lite"/>
    </source>
</evidence>
<evidence type="ECO:0000256" key="12">
    <source>
        <dbReference type="PIRNR" id="PIRNR006446"/>
    </source>
</evidence>
<feature type="transmembrane region" description="Helical" evidence="12">
    <location>
        <begin position="329"/>
        <end position="350"/>
    </location>
</feature>
<keyword evidence="7 12" id="KW-0479">Metal-binding</keyword>
<keyword evidence="8 12" id="KW-0249">Electron transport</keyword>
<dbReference type="GO" id="GO:0016491">
    <property type="term" value="F:oxidoreductase activity"/>
    <property type="evidence" value="ECO:0007669"/>
    <property type="project" value="UniProtKB-KW"/>
</dbReference>
<feature type="transmembrane region" description="Helical" evidence="12">
    <location>
        <begin position="413"/>
        <end position="436"/>
    </location>
</feature>
<evidence type="ECO:0000256" key="7">
    <source>
        <dbReference type="ARBA" id="ARBA00022723"/>
    </source>
</evidence>
<dbReference type="Proteomes" id="UP001223586">
    <property type="component" value="Unassembled WGS sequence"/>
</dbReference>
<feature type="transmembrane region" description="Helical" evidence="12">
    <location>
        <begin position="184"/>
        <end position="205"/>
    </location>
</feature>
<feature type="region of interest" description="Disordered" evidence="13">
    <location>
        <begin position="443"/>
        <end position="469"/>
    </location>
</feature>
<evidence type="ECO:0000256" key="5">
    <source>
        <dbReference type="ARBA" id="ARBA00022617"/>
    </source>
</evidence>
<feature type="transmembrane region" description="Helical" evidence="12">
    <location>
        <begin position="91"/>
        <end position="115"/>
    </location>
</feature>
<evidence type="ECO:0000256" key="4">
    <source>
        <dbReference type="ARBA" id="ARBA00022475"/>
    </source>
</evidence>
<feature type="transmembrane region" description="Helical" evidence="12">
    <location>
        <begin position="362"/>
        <end position="385"/>
    </location>
</feature>
<keyword evidence="4 12" id="KW-1003">Cell membrane</keyword>
<feature type="transmembrane region" description="Helical" evidence="12">
    <location>
        <begin position="53"/>
        <end position="71"/>
    </location>
</feature>
<accession>A0ABT9WNY6</accession>
<gene>
    <name evidence="14" type="ORF">J2S08_000510</name>
</gene>
<sequence length="469" mass="52713">MDTLILARIQFASTTIFHYIFVPMSIGLAFIIAIMETLYVIKGKEMYKQMAKFWGKLFLINFAIGVVTGILQEFQFGMNWSTYSRFVGDVFGPSLAIEGLLAFFMESTFIGFWIFGWDRLSKRVHLLSIWLVSIGTILSAFWILTANSFMQSPAGYVIQNGRAEMVDFFALLKNPNLWVQFPHVLFSAFATGAFFVAGVSAWKMLKRSEYELFKRSFQISIMLGMVSGLLVAIFGHQQAQHLFVSQPMKLAAAEALWETSEDPAPFTVFAKIDPENKENSAELKIPYMLSLLTFNKFSGQVEGINDIQAAYEAKYGPGDYIPPVRTVFWSFRIMVGSGMAMILLGMYGLYMQMKRKLEQKKLYLKLMVWGIALPFIANTAGWIMAEMGRQPWVVFGLMQTEDAVSPTVTAGQLLFSLISFTSLYVIVGGIGAYLFVKTIRKGSTPTKHDTSAARSSDPYDKEGLHAVTK</sequence>
<evidence type="ECO:0000256" key="8">
    <source>
        <dbReference type="ARBA" id="ARBA00022982"/>
    </source>
</evidence>
<dbReference type="EMBL" id="JAUSTT010000002">
    <property type="protein sequence ID" value="MDQ0174677.1"/>
    <property type="molecule type" value="Genomic_DNA"/>
</dbReference>
<keyword evidence="11 12" id="KW-0472">Membrane</keyword>
<proteinExistence type="inferred from homology"/>
<evidence type="ECO:0000256" key="11">
    <source>
        <dbReference type="ARBA" id="ARBA00023136"/>
    </source>
</evidence>
<keyword evidence="10 12" id="KW-0408">Iron</keyword>
<organism evidence="14 15">
    <name type="scientific">Bacillus chungangensis</name>
    <dbReference type="NCBI Taxonomy" id="587633"/>
    <lineage>
        <taxon>Bacteria</taxon>
        <taxon>Bacillati</taxon>
        <taxon>Bacillota</taxon>
        <taxon>Bacilli</taxon>
        <taxon>Bacillales</taxon>
        <taxon>Bacillaceae</taxon>
        <taxon>Bacillus</taxon>
    </lineage>
</organism>
<comment type="similarity">
    <text evidence="2 12">Belongs to the cytochrome ubiquinol oxidase subunit 1 family.</text>
</comment>
<evidence type="ECO:0000256" key="10">
    <source>
        <dbReference type="ARBA" id="ARBA00023004"/>
    </source>
</evidence>
<keyword evidence="5 12" id="KW-0349">Heme</keyword>
<evidence type="ECO:0000256" key="9">
    <source>
        <dbReference type="ARBA" id="ARBA00022989"/>
    </source>
</evidence>
<feature type="transmembrane region" description="Helical" evidence="12">
    <location>
        <begin position="127"/>
        <end position="144"/>
    </location>
</feature>
<dbReference type="EC" id="1.10.3.-" evidence="14"/>
<evidence type="ECO:0000313" key="15">
    <source>
        <dbReference type="Proteomes" id="UP001223586"/>
    </source>
</evidence>
<keyword evidence="14" id="KW-0560">Oxidoreductase</keyword>
<keyword evidence="6 12" id="KW-0812">Transmembrane</keyword>
<feature type="transmembrane region" description="Helical" evidence="12">
    <location>
        <begin position="217"/>
        <end position="235"/>
    </location>
</feature>
<feature type="compositionally biased region" description="Basic and acidic residues" evidence="13">
    <location>
        <begin position="446"/>
        <end position="469"/>
    </location>
</feature>
<dbReference type="Pfam" id="PF01654">
    <property type="entry name" value="Cyt_bd_oxida_I"/>
    <property type="match status" value="1"/>
</dbReference>
<comment type="caution">
    <text evidence="14">The sequence shown here is derived from an EMBL/GenBank/DDBJ whole genome shotgun (WGS) entry which is preliminary data.</text>
</comment>
<evidence type="ECO:0000256" key="6">
    <source>
        <dbReference type="ARBA" id="ARBA00022692"/>
    </source>
</evidence>
<evidence type="ECO:0000256" key="2">
    <source>
        <dbReference type="ARBA" id="ARBA00009819"/>
    </source>
</evidence>
<evidence type="ECO:0000313" key="14">
    <source>
        <dbReference type="EMBL" id="MDQ0174677.1"/>
    </source>
</evidence>
<dbReference type="PANTHER" id="PTHR30365">
    <property type="entry name" value="CYTOCHROME D UBIQUINOL OXIDASE"/>
    <property type="match status" value="1"/>
</dbReference>
<evidence type="ECO:0000256" key="3">
    <source>
        <dbReference type="ARBA" id="ARBA00022448"/>
    </source>
</evidence>
<protein>
    <submittedName>
        <fullName evidence="14">Cytochrome d ubiquinol oxidase subunit I</fullName>
        <ecNumber evidence="14">1.10.3.-</ecNumber>
    </submittedName>
</protein>
<reference evidence="14 15" key="1">
    <citation type="submission" date="2023-07" db="EMBL/GenBank/DDBJ databases">
        <title>Genomic Encyclopedia of Type Strains, Phase IV (KMG-IV): sequencing the most valuable type-strain genomes for metagenomic binning, comparative biology and taxonomic classification.</title>
        <authorList>
            <person name="Goeker M."/>
        </authorList>
    </citation>
    <scope>NUCLEOTIDE SEQUENCE [LARGE SCALE GENOMIC DNA]</scope>
    <source>
        <strain evidence="14 15">DSM 23837</strain>
    </source>
</reference>
<evidence type="ECO:0000256" key="1">
    <source>
        <dbReference type="ARBA" id="ARBA00004651"/>
    </source>
</evidence>
<keyword evidence="15" id="KW-1185">Reference proteome</keyword>
<dbReference type="PIRSF" id="PIRSF006446">
    <property type="entry name" value="Cyt_quinol_oxidase_1"/>
    <property type="match status" value="1"/>
</dbReference>
<feature type="transmembrane region" description="Helical" evidence="12">
    <location>
        <begin position="16"/>
        <end position="41"/>
    </location>
</feature>